<reference evidence="2" key="1">
    <citation type="journal article" date="2019" name="Int. J. Syst. Evol. Microbiol.">
        <title>The Global Catalogue of Microorganisms (GCM) 10K type strain sequencing project: providing services to taxonomists for standard genome sequencing and annotation.</title>
        <authorList>
            <consortium name="The Broad Institute Genomics Platform"/>
            <consortium name="The Broad Institute Genome Sequencing Center for Infectious Disease"/>
            <person name="Wu L."/>
            <person name="Ma J."/>
        </authorList>
    </citation>
    <scope>NUCLEOTIDE SEQUENCE [LARGE SCALE GENOMIC DNA]</scope>
    <source>
        <strain evidence="2">CGMCC 4.7323</strain>
    </source>
</reference>
<name>A0ABQ2K1E9_9ACTN</name>
<keyword evidence="2" id="KW-1185">Reference proteome</keyword>
<evidence type="ECO:0000313" key="2">
    <source>
        <dbReference type="Proteomes" id="UP000600080"/>
    </source>
</evidence>
<protein>
    <submittedName>
        <fullName evidence="1">Uncharacterized protein</fullName>
    </submittedName>
</protein>
<comment type="caution">
    <text evidence="1">The sequence shown here is derived from an EMBL/GenBank/DDBJ whole genome shotgun (WGS) entry which is preliminary data.</text>
</comment>
<accession>A0ABQ2K1E9</accession>
<proteinExistence type="predicted"/>
<sequence>MAGAGEPGAVGLGAAGLGAAGEVTEVDVAGEEAEVGVVSEEEVVGEVGVLGEVLLCVPFRVGVVLVMPVLQASVASAASVVASGRSVA</sequence>
<gene>
    <name evidence="1" type="ORF">GCM10012285_59650</name>
</gene>
<organism evidence="1 2">
    <name type="scientific">Streptomyces kronopolitis</name>
    <dbReference type="NCBI Taxonomy" id="1612435"/>
    <lineage>
        <taxon>Bacteria</taxon>
        <taxon>Bacillati</taxon>
        <taxon>Actinomycetota</taxon>
        <taxon>Actinomycetes</taxon>
        <taxon>Kitasatosporales</taxon>
        <taxon>Streptomycetaceae</taxon>
        <taxon>Streptomyces</taxon>
    </lineage>
</organism>
<evidence type="ECO:0000313" key="1">
    <source>
        <dbReference type="EMBL" id="GGN61029.1"/>
    </source>
</evidence>
<dbReference type="EMBL" id="BMND01000039">
    <property type="protein sequence ID" value="GGN61029.1"/>
    <property type="molecule type" value="Genomic_DNA"/>
</dbReference>
<dbReference type="Proteomes" id="UP000600080">
    <property type="component" value="Unassembled WGS sequence"/>
</dbReference>